<dbReference type="InterPro" id="IPR008179">
    <property type="entry name" value="HisE"/>
</dbReference>
<dbReference type="UniPathway" id="UPA00031">
    <property type="reaction ID" value="UER00007"/>
</dbReference>
<keyword evidence="13" id="KW-0963">Cytoplasm</keyword>
<keyword evidence="10 13" id="KW-0067">ATP-binding</keyword>
<dbReference type="EMBL" id="DSTX01000005">
    <property type="protein sequence ID" value="HFK20388.1"/>
    <property type="molecule type" value="Genomic_DNA"/>
</dbReference>
<evidence type="ECO:0000256" key="11">
    <source>
        <dbReference type="ARBA" id="ARBA00023102"/>
    </source>
</evidence>
<dbReference type="PANTHER" id="PTHR42945:SF1">
    <property type="entry name" value="HISTIDINE BIOSYNTHESIS BIFUNCTIONAL PROTEIN HIS7"/>
    <property type="match status" value="1"/>
</dbReference>
<dbReference type="Gene3D" id="3.10.20.810">
    <property type="entry name" value="Phosphoribosyl-AMP cyclohydrolase"/>
    <property type="match status" value="1"/>
</dbReference>
<keyword evidence="8 13" id="KW-0547">Nucleotide-binding</keyword>
<comment type="caution">
    <text evidence="15">The sequence shown here is derived from an EMBL/GenBank/DDBJ whole genome shotgun (WGS) entry which is preliminary data.</text>
</comment>
<evidence type="ECO:0000256" key="3">
    <source>
        <dbReference type="ARBA" id="ARBA00005169"/>
    </source>
</evidence>
<evidence type="ECO:0000256" key="6">
    <source>
        <dbReference type="ARBA" id="ARBA00008299"/>
    </source>
</evidence>
<reference evidence="15" key="1">
    <citation type="journal article" date="2020" name="mSystems">
        <title>Genome- and Community-Level Interaction Insights into Carbon Utilization and Element Cycling Functions of Hydrothermarchaeota in Hydrothermal Sediment.</title>
        <authorList>
            <person name="Zhou Z."/>
            <person name="Liu Y."/>
            <person name="Xu W."/>
            <person name="Pan J."/>
            <person name="Luo Z.H."/>
            <person name="Li M."/>
        </authorList>
    </citation>
    <scope>NUCLEOTIDE SEQUENCE [LARGE SCALE GENOMIC DNA]</scope>
    <source>
        <strain evidence="15">SpSt-468</strain>
    </source>
</reference>
<organism evidence="15">
    <name type="scientific">Candidatus Methanomethylicus mesodigestus</name>
    <dbReference type="NCBI Taxonomy" id="1867258"/>
    <lineage>
        <taxon>Archaea</taxon>
        <taxon>Thermoproteota</taxon>
        <taxon>Methanosuratincolia</taxon>
        <taxon>Candidatus Methanomethylicales</taxon>
        <taxon>Candidatus Methanomethylicaceae</taxon>
        <taxon>Candidatus Methanomethylicus</taxon>
    </lineage>
</organism>
<dbReference type="NCBIfam" id="TIGR03188">
    <property type="entry name" value="histidine_hisI"/>
    <property type="match status" value="1"/>
</dbReference>
<gene>
    <name evidence="13" type="primary">hisI</name>
    <name evidence="13" type="synonym">hisIE</name>
    <name evidence="15" type="ORF">ENS19_03815</name>
</gene>
<comment type="pathway">
    <text evidence="3 13">Amino-acid biosynthesis; L-histidine biosynthesis; L-histidine from 5-phospho-alpha-D-ribose 1-diphosphate: step 3/9.</text>
</comment>
<dbReference type="Pfam" id="PF01502">
    <property type="entry name" value="PRA-CH"/>
    <property type="match status" value="1"/>
</dbReference>
<dbReference type="Gene3D" id="1.10.287.1080">
    <property type="entry name" value="MazG-like"/>
    <property type="match status" value="1"/>
</dbReference>
<evidence type="ECO:0000256" key="7">
    <source>
        <dbReference type="ARBA" id="ARBA00022605"/>
    </source>
</evidence>
<sequence length="193" mass="21615">MGGIIPAIAVGADGEVLMLAFMNAEALERTLRTGMVHYWSRTRKRVWMKGEESGHYQYLLGVYSDCDRDSLLLKVKQVGPACHTNNPTCFYNAIEPYAPGGGAIRELEQVIDDRMRSPREGSYTSKVISAGINEAAKKVGEEGIEVAVASLAESRERVVSEAADLIYHLMLLLRMKALHFSDVEDELRRRRKR</sequence>
<evidence type="ECO:0000256" key="1">
    <source>
        <dbReference type="ARBA" id="ARBA00000024"/>
    </source>
</evidence>
<name>A0A7C3F1Q1_9CREN</name>
<dbReference type="NCBIfam" id="NF000768">
    <property type="entry name" value="PRK00051.1"/>
    <property type="match status" value="1"/>
</dbReference>
<evidence type="ECO:0000256" key="13">
    <source>
        <dbReference type="HAMAP-Rule" id="MF_01019"/>
    </source>
</evidence>
<evidence type="ECO:0000256" key="9">
    <source>
        <dbReference type="ARBA" id="ARBA00022801"/>
    </source>
</evidence>
<accession>A0A7C3F1Q1</accession>
<dbReference type="Pfam" id="PF01503">
    <property type="entry name" value="PRA-PH"/>
    <property type="match status" value="1"/>
</dbReference>
<feature type="region of interest" description="Phosphoribosyl-AMP cyclohydrolase" evidence="13">
    <location>
        <begin position="1"/>
        <end position="103"/>
    </location>
</feature>
<comment type="pathway">
    <text evidence="4 13">Amino-acid biosynthesis; L-histidine biosynthesis; L-histidine from 5-phospho-alpha-D-ribose 1-diphosphate: step 2/9.</text>
</comment>
<dbReference type="GO" id="GO:0000105">
    <property type="term" value="P:L-histidine biosynthetic process"/>
    <property type="evidence" value="ECO:0007669"/>
    <property type="project" value="UniProtKB-UniRule"/>
</dbReference>
<dbReference type="InterPro" id="IPR038019">
    <property type="entry name" value="PRib_AMP_CycHydrolase_sf"/>
</dbReference>
<comment type="catalytic activity">
    <reaction evidence="1 13">
        <text>1-(5-phospho-beta-D-ribosyl)-5'-AMP + H2O = 1-(5-phospho-beta-D-ribosyl)-5-[(5-phospho-beta-D-ribosylamino)methylideneamino]imidazole-4-carboxamide</text>
        <dbReference type="Rhea" id="RHEA:20049"/>
        <dbReference type="ChEBI" id="CHEBI:15377"/>
        <dbReference type="ChEBI" id="CHEBI:58435"/>
        <dbReference type="ChEBI" id="CHEBI:59457"/>
        <dbReference type="EC" id="3.5.4.19"/>
    </reaction>
</comment>
<comment type="similarity">
    <text evidence="5 13">In the C-terminal section; belongs to the PRA-PH family.</text>
</comment>
<dbReference type="GO" id="GO:0004636">
    <property type="term" value="F:phosphoribosyl-ATP diphosphatase activity"/>
    <property type="evidence" value="ECO:0007669"/>
    <property type="project" value="UniProtKB-UniRule"/>
</dbReference>
<dbReference type="FunFam" id="3.10.20.810:FF:000001">
    <property type="entry name" value="Histidine biosynthesis bifunctional protein HisIE"/>
    <property type="match status" value="1"/>
</dbReference>
<dbReference type="GO" id="GO:0004635">
    <property type="term" value="F:phosphoribosyl-AMP cyclohydrolase activity"/>
    <property type="evidence" value="ECO:0007669"/>
    <property type="project" value="UniProtKB-UniRule"/>
</dbReference>
<evidence type="ECO:0000256" key="2">
    <source>
        <dbReference type="ARBA" id="ARBA00001460"/>
    </source>
</evidence>
<dbReference type="PANTHER" id="PTHR42945">
    <property type="entry name" value="HISTIDINE BIOSYNTHESIS BIFUNCTIONAL PROTEIN"/>
    <property type="match status" value="1"/>
</dbReference>
<feature type="domain" description="Phosphoribosyl-AMP cyclohydrolase" evidence="14">
    <location>
        <begin position="18"/>
        <end position="91"/>
    </location>
</feature>
<keyword evidence="11 13" id="KW-0368">Histidine biosynthesis</keyword>
<dbReference type="SUPFAM" id="SSF141734">
    <property type="entry name" value="HisI-like"/>
    <property type="match status" value="1"/>
</dbReference>
<dbReference type="EC" id="3.6.1.31" evidence="13"/>
<evidence type="ECO:0000313" key="15">
    <source>
        <dbReference type="EMBL" id="HFK20388.1"/>
    </source>
</evidence>
<comment type="catalytic activity">
    <reaction evidence="2 13">
        <text>1-(5-phospho-beta-D-ribosyl)-ATP + H2O = 1-(5-phospho-beta-D-ribosyl)-5'-AMP + diphosphate + H(+)</text>
        <dbReference type="Rhea" id="RHEA:22828"/>
        <dbReference type="ChEBI" id="CHEBI:15377"/>
        <dbReference type="ChEBI" id="CHEBI:15378"/>
        <dbReference type="ChEBI" id="CHEBI:33019"/>
        <dbReference type="ChEBI" id="CHEBI:59457"/>
        <dbReference type="ChEBI" id="CHEBI:73183"/>
        <dbReference type="EC" id="3.6.1.31"/>
    </reaction>
</comment>
<evidence type="ECO:0000256" key="12">
    <source>
        <dbReference type="ARBA" id="ARBA00023268"/>
    </source>
</evidence>
<evidence type="ECO:0000259" key="14">
    <source>
        <dbReference type="Pfam" id="PF01502"/>
    </source>
</evidence>
<dbReference type="CDD" id="cd11534">
    <property type="entry name" value="NTP-PPase_HisIE_like"/>
    <property type="match status" value="1"/>
</dbReference>
<dbReference type="EC" id="3.5.4.19" evidence="13"/>
<dbReference type="NCBIfam" id="NF002747">
    <property type="entry name" value="PRK02759.1"/>
    <property type="match status" value="1"/>
</dbReference>
<proteinExistence type="inferred from homology"/>
<comment type="similarity">
    <text evidence="6 13">In the N-terminal section; belongs to the PRA-CH family.</text>
</comment>
<keyword evidence="9 13" id="KW-0378">Hydrolase</keyword>
<keyword evidence="7 13" id="KW-0028">Amino-acid biosynthesis</keyword>
<dbReference type="HAMAP" id="MF_01019">
    <property type="entry name" value="HisIE"/>
    <property type="match status" value="1"/>
</dbReference>
<evidence type="ECO:0000256" key="4">
    <source>
        <dbReference type="ARBA" id="ARBA00005204"/>
    </source>
</evidence>
<dbReference type="SUPFAM" id="SSF101386">
    <property type="entry name" value="all-alpha NTP pyrophosphatases"/>
    <property type="match status" value="1"/>
</dbReference>
<dbReference type="InterPro" id="IPR023019">
    <property type="entry name" value="His_synth_HisIE"/>
</dbReference>
<comment type="subcellular location">
    <subcellularLocation>
        <location evidence="13">Cytoplasm</location>
    </subcellularLocation>
</comment>
<keyword evidence="12 13" id="KW-0511">Multifunctional enzyme</keyword>
<protein>
    <recommendedName>
        <fullName evidence="13">Histidine biosynthesis bifunctional protein HisIE</fullName>
    </recommendedName>
    <domain>
        <recommendedName>
            <fullName evidence="13">Phosphoribosyl-AMP cyclohydrolase</fullName>
            <shortName evidence="13">PRA-CH</shortName>
            <ecNumber evidence="13">3.5.4.19</ecNumber>
        </recommendedName>
    </domain>
    <domain>
        <recommendedName>
            <fullName evidence="13">Phosphoribosyl-ATP pyrophosphatase</fullName>
            <shortName evidence="13">PRA-PH</shortName>
            <ecNumber evidence="13">3.6.1.31</ecNumber>
        </recommendedName>
    </domain>
</protein>
<dbReference type="InterPro" id="IPR021130">
    <property type="entry name" value="PRib-ATP_PPHydrolase-like"/>
</dbReference>
<evidence type="ECO:0000256" key="10">
    <source>
        <dbReference type="ARBA" id="ARBA00022840"/>
    </source>
</evidence>
<dbReference type="HAMAP" id="MF_01020">
    <property type="entry name" value="HisE"/>
    <property type="match status" value="1"/>
</dbReference>
<dbReference type="GO" id="GO:0005524">
    <property type="term" value="F:ATP binding"/>
    <property type="evidence" value="ECO:0007669"/>
    <property type="project" value="UniProtKB-KW"/>
</dbReference>
<dbReference type="InterPro" id="IPR002496">
    <property type="entry name" value="PRib_AMP_CycHydrolase_dom"/>
</dbReference>
<dbReference type="AlphaFoldDB" id="A0A7C3F1Q1"/>
<dbReference type="GO" id="GO:0005737">
    <property type="term" value="C:cytoplasm"/>
    <property type="evidence" value="ECO:0007669"/>
    <property type="project" value="UniProtKB-SubCell"/>
</dbReference>
<evidence type="ECO:0000256" key="5">
    <source>
        <dbReference type="ARBA" id="ARBA00007731"/>
    </source>
</evidence>
<evidence type="ECO:0000256" key="8">
    <source>
        <dbReference type="ARBA" id="ARBA00022741"/>
    </source>
</evidence>
<feature type="region of interest" description="Phosphoribosyl-ATP pyrophosphohydrolase" evidence="13">
    <location>
        <begin position="104"/>
        <end position="193"/>
    </location>
</feature>